<name>A0ACB9KN02_BAUVA</name>
<keyword evidence="2" id="KW-1185">Reference proteome</keyword>
<dbReference type="EMBL" id="CM039438">
    <property type="protein sequence ID" value="KAI4298423.1"/>
    <property type="molecule type" value="Genomic_DNA"/>
</dbReference>
<sequence length="125" mass="14390">MQISARRFWIKSKGLTLEEEKRKRKTGEHLQREIATGVHERTTALCNFNCLSRLSGNPKLPILVGEVSRARTIFGLFHHPTPTSLPHLNPVVHVYTRNKYCFSWFDLIEVFALTIVSSLPIDMIM</sequence>
<comment type="caution">
    <text evidence="1">The sequence shown here is derived from an EMBL/GenBank/DDBJ whole genome shotgun (WGS) entry which is preliminary data.</text>
</comment>
<gene>
    <name evidence="1" type="ORF">L6164_031985</name>
</gene>
<reference evidence="1 2" key="1">
    <citation type="journal article" date="2022" name="DNA Res.">
        <title>Chromosomal-level genome assembly of the orchid tree Bauhinia variegata (Leguminosae; Cercidoideae) supports the allotetraploid origin hypothesis of Bauhinia.</title>
        <authorList>
            <person name="Zhong Y."/>
            <person name="Chen Y."/>
            <person name="Zheng D."/>
            <person name="Pang J."/>
            <person name="Liu Y."/>
            <person name="Luo S."/>
            <person name="Meng S."/>
            <person name="Qian L."/>
            <person name="Wei D."/>
            <person name="Dai S."/>
            <person name="Zhou R."/>
        </authorList>
    </citation>
    <scope>NUCLEOTIDE SEQUENCE [LARGE SCALE GENOMIC DNA]</scope>
    <source>
        <strain evidence="1">BV-YZ2020</strain>
    </source>
</reference>
<protein>
    <submittedName>
        <fullName evidence="1">Uncharacterized protein</fullName>
    </submittedName>
</protein>
<dbReference type="Proteomes" id="UP000828941">
    <property type="component" value="Chromosome 13"/>
</dbReference>
<proteinExistence type="predicted"/>
<accession>A0ACB9KN02</accession>
<organism evidence="1 2">
    <name type="scientific">Bauhinia variegata</name>
    <name type="common">Purple orchid tree</name>
    <name type="synonym">Phanera variegata</name>
    <dbReference type="NCBI Taxonomy" id="167791"/>
    <lineage>
        <taxon>Eukaryota</taxon>
        <taxon>Viridiplantae</taxon>
        <taxon>Streptophyta</taxon>
        <taxon>Embryophyta</taxon>
        <taxon>Tracheophyta</taxon>
        <taxon>Spermatophyta</taxon>
        <taxon>Magnoliopsida</taxon>
        <taxon>eudicotyledons</taxon>
        <taxon>Gunneridae</taxon>
        <taxon>Pentapetalae</taxon>
        <taxon>rosids</taxon>
        <taxon>fabids</taxon>
        <taxon>Fabales</taxon>
        <taxon>Fabaceae</taxon>
        <taxon>Cercidoideae</taxon>
        <taxon>Cercideae</taxon>
        <taxon>Bauhiniinae</taxon>
        <taxon>Bauhinia</taxon>
    </lineage>
</organism>
<evidence type="ECO:0000313" key="2">
    <source>
        <dbReference type="Proteomes" id="UP000828941"/>
    </source>
</evidence>
<evidence type="ECO:0000313" key="1">
    <source>
        <dbReference type="EMBL" id="KAI4298423.1"/>
    </source>
</evidence>